<feature type="compositionally biased region" description="Polar residues" evidence="1">
    <location>
        <begin position="7"/>
        <end position="21"/>
    </location>
</feature>
<dbReference type="Proteomes" id="UP000789901">
    <property type="component" value="Unassembled WGS sequence"/>
</dbReference>
<accession>A0ABN7WB72</accession>
<protein>
    <submittedName>
        <fullName evidence="2">20410_t:CDS:1</fullName>
    </submittedName>
</protein>
<keyword evidence="3" id="KW-1185">Reference proteome</keyword>
<proteinExistence type="predicted"/>
<reference evidence="2 3" key="1">
    <citation type="submission" date="2021-06" db="EMBL/GenBank/DDBJ databases">
        <authorList>
            <person name="Kallberg Y."/>
            <person name="Tangrot J."/>
            <person name="Rosling A."/>
        </authorList>
    </citation>
    <scope>NUCLEOTIDE SEQUENCE [LARGE SCALE GENOMIC DNA]</scope>
    <source>
        <strain evidence="2 3">120-4 pot B 10/14</strain>
    </source>
</reference>
<evidence type="ECO:0000256" key="1">
    <source>
        <dbReference type="SAM" id="MobiDB-lite"/>
    </source>
</evidence>
<evidence type="ECO:0000313" key="3">
    <source>
        <dbReference type="Proteomes" id="UP000789901"/>
    </source>
</evidence>
<sequence>MSDNESESPINKEPSLTNSDTKWMDYHKERIRSPAEHYEIKPTMPDSLDPEKWNNYREELSNFLEYMNLTPIYSELALIDNILNKFPSESDQKIIDEYKKTVENKNRPNTKHSRKYNKTDLKKKSDTSTYYQKKGTRSRNIRFAKNLLVATRKLGNGDVRKNFFNRAKFPMSILTDKDITPIIDEFKDLFKDFLKI</sequence>
<organism evidence="2 3">
    <name type="scientific">Gigaspora margarita</name>
    <dbReference type="NCBI Taxonomy" id="4874"/>
    <lineage>
        <taxon>Eukaryota</taxon>
        <taxon>Fungi</taxon>
        <taxon>Fungi incertae sedis</taxon>
        <taxon>Mucoromycota</taxon>
        <taxon>Glomeromycotina</taxon>
        <taxon>Glomeromycetes</taxon>
        <taxon>Diversisporales</taxon>
        <taxon>Gigasporaceae</taxon>
        <taxon>Gigaspora</taxon>
    </lineage>
</organism>
<evidence type="ECO:0000313" key="2">
    <source>
        <dbReference type="EMBL" id="CAG8825502.1"/>
    </source>
</evidence>
<dbReference type="EMBL" id="CAJVQB010037714">
    <property type="protein sequence ID" value="CAG8825502.1"/>
    <property type="molecule type" value="Genomic_DNA"/>
</dbReference>
<comment type="caution">
    <text evidence="2">The sequence shown here is derived from an EMBL/GenBank/DDBJ whole genome shotgun (WGS) entry which is preliminary data.</text>
</comment>
<feature type="region of interest" description="Disordered" evidence="1">
    <location>
        <begin position="1"/>
        <end position="24"/>
    </location>
</feature>
<gene>
    <name evidence="2" type="ORF">GMARGA_LOCUS28863</name>
</gene>
<name>A0ABN7WB72_GIGMA</name>